<reference evidence="4" key="1">
    <citation type="submission" date="2016-10" db="EMBL/GenBank/DDBJ databases">
        <authorList>
            <person name="Varghese N."/>
            <person name="Submissions S."/>
        </authorList>
    </citation>
    <scope>NUCLEOTIDE SEQUENCE [LARGE SCALE GENOMIC DNA]</scope>
    <source>
        <strain evidence="4">LMG 26383,CCUG 61248,R- 45681</strain>
    </source>
</reference>
<keyword evidence="4" id="KW-1185">Reference proteome</keyword>
<accession>A0A1H7RKC7</accession>
<sequence length="117" mass="13047">MADDTTTQRAIRREDWSETPGEWHGEVQGFGGEVSLIFVRAEPGKGPRLHSHPYPETFIVRAGRALYTIGDREIEAGPGEILVVPAGVPHKFRSLGPEVLESIDIHASERFITDWLE</sequence>
<keyword evidence="3" id="KW-0413">Isomerase</keyword>
<evidence type="ECO:0000256" key="1">
    <source>
        <dbReference type="SAM" id="MobiDB-lite"/>
    </source>
</evidence>
<dbReference type="Gene3D" id="2.60.120.10">
    <property type="entry name" value="Jelly Rolls"/>
    <property type="match status" value="1"/>
</dbReference>
<protein>
    <submittedName>
        <fullName evidence="3">Mannose-6-phosphate isomerase, cupin superfamily</fullName>
    </submittedName>
</protein>
<proteinExistence type="predicted"/>
<gene>
    <name evidence="3" type="ORF">SAMN04515666_104433</name>
</gene>
<evidence type="ECO:0000313" key="3">
    <source>
        <dbReference type="EMBL" id="SEL60673.1"/>
    </source>
</evidence>
<dbReference type="InterPro" id="IPR014710">
    <property type="entry name" value="RmlC-like_jellyroll"/>
</dbReference>
<organism evidence="3 4">
    <name type="scientific">Bosea lupini</name>
    <dbReference type="NCBI Taxonomy" id="1036779"/>
    <lineage>
        <taxon>Bacteria</taxon>
        <taxon>Pseudomonadati</taxon>
        <taxon>Pseudomonadota</taxon>
        <taxon>Alphaproteobacteria</taxon>
        <taxon>Hyphomicrobiales</taxon>
        <taxon>Boseaceae</taxon>
        <taxon>Bosea</taxon>
    </lineage>
</organism>
<dbReference type="AlphaFoldDB" id="A0A1H7RKC7"/>
<dbReference type="EMBL" id="FOAN01000004">
    <property type="protein sequence ID" value="SEL60673.1"/>
    <property type="molecule type" value="Genomic_DNA"/>
</dbReference>
<evidence type="ECO:0000259" key="2">
    <source>
        <dbReference type="Pfam" id="PF07883"/>
    </source>
</evidence>
<dbReference type="STRING" id="1036779.SAMN04515666_104433"/>
<feature type="domain" description="Cupin type-2" evidence="2">
    <location>
        <begin position="39"/>
        <end position="105"/>
    </location>
</feature>
<dbReference type="InterPro" id="IPR011051">
    <property type="entry name" value="RmlC_Cupin_sf"/>
</dbReference>
<name>A0A1H7RKC7_9HYPH</name>
<dbReference type="OrthoDB" id="122936at2"/>
<dbReference type="Proteomes" id="UP000199664">
    <property type="component" value="Unassembled WGS sequence"/>
</dbReference>
<evidence type="ECO:0000313" key="4">
    <source>
        <dbReference type="Proteomes" id="UP000199664"/>
    </source>
</evidence>
<dbReference type="InterPro" id="IPR013096">
    <property type="entry name" value="Cupin_2"/>
</dbReference>
<dbReference type="GO" id="GO:0016853">
    <property type="term" value="F:isomerase activity"/>
    <property type="evidence" value="ECO:0007669"/>
    <property type="project" value="UniProtKB-KW"/>
</dbReference>
<feature type="compositionally biased region" description="Basic and acidic residues" evidence="1">
    <location>
        <begin position="11"/>
        <end position="24"/>
    </location>
</feature>
<dbReference type="RefSeq" id="WP_091835645.1">
    <property type="nucleotide sequence ID" value="NZ_FOAN01000004.1"/>
</dbReference>
<dbReference type="SUPFAM" id="SSF51182">
    <property type="entry name" value="RmlC-like cupins"/>
    <property type="match status" value="1"/>
</dbReference>
<dbReference type="Pfam" id="PF07883">
    <property type="entry name" value="Cupin_2"/>
    <property type="match status" value="1"/>
</dbReference>
<feature type="region of interest" description="Disordered" evidence="1">
    <location>
        <begin position="1"/>
        <end position="24"/>
    </location>
</feature>